<proteinExistence type="predicted"/>
<dbReference type="Proteomes" id="UP000189855">
    <property type="component" value="Unassembled WGS sequence"/>
</dbReference>
<gene>
    <name evidence="1" type="ORF">BTW15_00010</name>
</gene>
<sequence>MGMQFLTLRVTQRFYDVSWICLRLKSPFRPSATYFEGSKYAKSWLRFRPDFVGFLRPVTDPGAAATGHPWPGAACSASCLASPGSASGLSRHFRRNLRRQCHLRKKHIKSISVATTWRHSID</sequence>
<dbReference type="EMBL" id="MSDS01000001">
    <property type="protein sequence ID" value="OPE61781.1"/>
    <property type="molecule type" value="Genomic_DNA"/>
</dbReference>
<evidence type="ECO:0000313" key="1">
    <source>
        <dbReference type="EMBL" id="OPE61781.1"/>
    </source>
</evidence>
<dbReference type="AlphaFoldDB" id="A0AB36KYL2"/>
<name>A0AB36KYL2_PSEUB</name>
<protein>
    <recommendedName>
        <fullName evidence="3">DUF1534 domain-containing protein</fullName>
    </recommendedName>
</protein>
<comment type="caution">
    <text evidence="1">The sequence shown here is derived from an EMBL/GenBank/DDBJ whole genome shotgun (WGS) entry which is preliminary data.</text>
</comment>
<reference evidence="1 2" key="1">
    <citation type="journal article" date="2017" name="Mol. Ecol.">
        <title>Adaptation of the pathogen, Pseudomonas syringae, during experimental evolution on a native vs. alternative host plant.</title>
        <authorList>
            <person name="Meaden S."/>
            <person name="Koskella B."/>
        </authorList>
    </citation>
    <scope>NUCLEOTIDE SEQUENCE [LARGE SCALE GENOMIC DNA]</scope>
    <source>
        <strain evidence="1 2">PT23</strain>
    </source>
</reference>
<evidence type="ECO:0000313" key="2">
    <source>
        <dbReference type="Proteomes" id="UP000189855"/>
    </source>
</evidence>
<organism evidence="1 2">
    <name type="scientific">Pseudomonas syringae pv. tomato</name>
    <dbReference type="NCBI Taxonomy" id="323"/>
    <lineage>
        <taxon>Bacteria</taxon>
        <taxon>Pseudomonadati</taxon>
        <taxon>Pseudomonadota</taxon>
        <taxon>Gammaproteobacteria</taxon>
        <taxon>Pseudomonadales</taxon>
        <taxon>Pseudomonadaceae</taxon>
        <taxon>Pseudomonas</taxon>
    </lineage>
</organism>
<evidence type="ECO:0008006" key="3">
    <source>
        <dbReference type="Google" id="ProtNLM"/>
    </source>
</evidence>
<accession>A0AB36KYL2</accession>